<name>A0A1I0FJI3_9GAMM</name>
<dbReference type="RefSeq" id="WP_093322391.1">
    <property type="nucleotide sequence ID" value="NZ_FOHV01000043.1"/>
</dbReference>
<keyword evidence="1" id="KW-0479">Metal-binding</keyword>
<evidence type="ECO:0000256" key="1">
    <source>
        <dbReference type="PROSITE-ProRule" id="PRU00325"/>
    </source>
</evidence>
<evidence type="ECO:0000313" key="4">
    <source>
        <dbReference type="Proteomes" id="UP000242642"/>
    </source>
</evidence>
<dbReference type="GO" id="GO:0008270">
    <property type="term" value="F:zinc ion binding"/>
    <property type="evidence" value="ECO:0007669"/>
    <property type="project" value="UniProtKB-KW"/>
</dbReference>
<dbReference type="PROSITE" id="PS50966">
    <property type="entry name" value="ZF_SWIM"/>
    <property type="match status" value="1"/>
</dbReference>
<feature type="domain" description="SWIM-type" evidence="2">
    <location>
        <begin position="61"/>
        <end position="101"/>
    </location>
</feature>
<dbReference type="AlphaFoldDB" id="A0A1I0FJI3"/>
<keyword evidence="1" id="KW-0862">Zinc</keyword>
<evidence type="ECO:0000313" key="3">
    <source>
        <dbReference type="EMBL" id="SET58399.1"/>
    </source>
</evidence>
<gene>
    <name evidence="3" type="ORF">SAMN02583745_02791</name>
</gene>
<dbReference type="EMBL" id="FOHV01000043">
    <property type="protein sequence ID" value="SET58399.1"/>
    <property type="molecule type" value="Genomic_DNA"/>
</dbReference>
<evidence type="ECO:0000259" key="2">
    <source>
        <dbReference type="PROSITE" id="PS50966"/>
    </source>
</evidence>
<accession>A0A1I0FJI3</accession>
<dbReference type="Proteomes" id="UP000242642">
    <property type="component" value="Unassembled WGS sequence"/>
</dbReference>
<dbReference type="InterPro" id="IPR007527">
    <property type="entry name" value="Znf_SWIM"/>
</dbReference>
<protein>
    <recommendedName>
        <fullName evidence="2">SWIM-type domain-containing protein</fullName>
    </recommendedName>
</protein>
<sequence length="480" mass="55769">MHNLLKEVSKSLMWVKSNDISSIDLANELIKKDLTHLCYISEDKKFIHAFSIDENERDIIYPHSIDFSDATTNDHDKQYYCHCQSHSSPCIHNIALLTYLSEHYESNPGKINKTLIGLDRQLQAPNFTREQFEKLITIFSPKKRQIDRQIIVKAQDYINFVLSVGFKNVLNQEDGSSNFDDFFKRFNAFNDYPENALFQVCKEIFYAFHSSEYEKAQKKLSRAFKLLNEINQYLDTLKLTVNPLPALNNNVESLLGHEWKNEERLALNLTEANVNLLQFCFWPHEQEFKYYAYWINLATGEIYRSSAPKNDKDLKSKLLNDSVSNKVSSHRILKTPNNINPDIVLEEPVQSPLQPEDIAACHQFAHTDFQTLAHEVISSLQSSLNNQHPIYFVKGKRSYLQDQSVVILDENNFPITLSNIPFFNCHPNMHDNMTLVQHLLPENISEYTLAIMFSMDENTEFLIAKPMAMFLDNTILRLII</sequence>
<reference evidence="4" key="1">
    <citation type="submission" date="2016-10" db="EMBL/GenBank/DDBJ databases">
        <authorList>
            <person name="Varghese N."/>
            <person name="Submissions S."/>
        </authorList>
    </citation>
    <scope>NUCLEOTIDE SEQUENCE [LARGE SCALE GENOMIC DNA]</scope>
    <source>
        <strain evidence="4">DSM 18579</strain>
    </source>
</reference>
<keyword evidence="1" id="KW-0863">Zinc-finger</keyword>
<keyword evidence="4" id="KW-1185">Reference proteome</keyword>
<organism evidence="3 4">
    <name type="scientific">Thorsellia anophelis DSM 18579</name>
    <dbReference type="NCBI Taxonomy" id="1123402"/>
    <lineage>
        <taxon>Bacteria</taxon>
        <taxon>Pseudomonadati</taxon>
        <taxon>Pseudomonadota</taxon>
        <taxon>Gammaproteobacteria</taxon>
        <taxon>Enterobacterales</taxon>
        <taxon>Thorselliaceae</taxon>
        <taxon>Thorsellia</taxon>
    </lineage>
</organism>
<proteinExistence type="predicted"/>